<dbReference type="InterPro" id="IPR038225">
    <property type="entry name" value="TagF_sf"/>
</dbReference>
<dbReference type="NCBIfam" id="TIGR03373">
    <property type="entry name" value="VI_minor_4"/>
    <property type="match status" value="1"/>
</dbReference>
<comment type="caution">
    <text evidence="1">The sequence shown here is derived from an EMBL/GenBank/DDBJ whole genome shotgun (WGS) entry which is preliminary data.</text>
</comment>
<dbReference type="Pfam" id="PF09867">
    <property type="entry name" value="TagF_N"/>
    <property type="match status" value="1"/>
</dbReference>
<proteinExistence type="predicted"/>
<dbReference type="RefSeq" id="WP_340368345.1">
    <property type="nucleotide sequence ID" value="NZ_JBBKZV010000063.1"/>
</dbReference>
<name>A0ABU8WD74_9BURK</name>
<dbReference type="Gene3D" id="3.40.1730.10">
    <property type="entry name" value="pa0076 domain"/>
    <property type="match status" value="1"/>
</dbReference>
<evidence type="ECO:0000313" key="1">
    <source>
        <dbReference type="EMBL" id="MEJ8827317.1"/>
    </source>
</evidence>
<dbReference type="EMBL" id="JBBKZV010000063">
    <property type="protein sequence ID" value="MEJ8827317.1"/>
    <property type="molecule type" value="Genomic_DNA"/>
</dbReference>
<dbReference type="Proteomes" id="UP001363010">
    <property type="component" value="Unassembled WGS sequence"/>
</dbReference>
<gene>
    <name evidence="1" type="primary">tagF</name>
    <name evidence="1" type="ORF">WKW80_35955</name>
</gene>
<protein>
    <submittedName>
        <fullName evidence="1">Type VI secretion system-associated protein TagF</fullName>
    </submittedName>
</protein>
<evidence type="ECO:0000313" key="2">
    <source>
        <dbReference type="Proteomes" id="UP001363010"/>
    </source>
</evidence>
<reference evidence="1 2" key="1">
    <citation type="submission" date="2024-03" db="EMBL/GenBank/DDBJ databases">
        <title>Novel species of the genus Variovorax.</title>
        <authorList>
            <person name="Liu Q."/>
            <person name="Xin Y.-H."/>
        </authorList>
    </citation>
    <scope>NUCLEOTIDE SEQUENCE [LARGE SCALE GENOMIC DNA]</scope>
    <source>
        <strain evidence="1 2">KACC 18501</strain>
    </source>
</reference>
<accession>A0ABU8WD74</accession>
<sequence>MLEALISHRLISPPAIWGKLPAHADFVRSGVRHGESEGWQSWLAEHAVAGAMKGIASLPVAFVLPPRSLAFAPRDFVGGVVAPSSDRTGRRHALLVYQRAHPRWVQPHFEAQAVEPCDWLFWLARAVQRHVAVHALGDLQALERSVQALWQLHMPGRRLPGQTATAAGLPQAKDVLAVLDRCTGPAHAGDAVQDLSGVRHLPWADWPGRLHGARAQSAFWQQDAAGGFVNAGTRLANLWRTES</sequence>
<dbReference type="InterPro" id="IPR017748">
    <property type="entry name" value="TagF"/>
</dbReference>
<organism evidence="1 2">
    <name type="scientific">Variovorax humicola</name>
    <dbReference type="NCBI Taxonomy" id="1769758"/>
    <lineage>
        <taxon>Bacteria</taxon>
        <taxon>Pseudomonadati</taxon>
        <taxon>Pseudomonadota</taxon>
        <taxon>Betaproteobacteria</taxon>
        <taxon>Burkholderiales</taxon>
        <taxon>Comamonadaceae</taxon>
        <taxon>Variovorax</taxon>
    </lineage>
</organism>
<keyword evidence="2" id="KW-1185">Reference proteome</keyword>